<comment type="caution">
    <text evidence="1">The sequence shown here is derived from an EMBL/GenBank/DDBJ whole genome shotgun (WGS) entry which is preliminary data.</text>
</comment>
<evidence type="ECO:0008006" key="3">
    <source>
        <dbReference type="Google" id="ProtNLM"/>
    </source>
</evidence>
<dbReference type="Proteomes" id="UP000034954">
    <property type="component" value="Unassembled WGS sequence"/>
</dbReference>
<dbReference type="EMBL" id="LAQJ01000201">
    <property type="protein sequence ID" value="KKO19330.1"/>
    <property type="molecule type" value="Genomic_DNA"/>
</dbReference>
<gene>
    <name evidence="1" type="ORF">BROFUL_01990</name>
</gene>
<evidence type="ECO:0000313" key="1">
    <source>
        <dbReference type="EMBL" id="KKO19330.1"/>
    </source>
</evidence>
<dbReference type="AlphaFoldDB" id="A0A0M2UUN2"/>
<protein>
    <recommendedName>
        <fullName evidence="3">DUF1360 domain-containing protein</fullName>
    </recommendedName>
</protein>
<reference evidence="1 2" key="1">
    <citation type="journal article" date="2013" name="BMC Microbiol.">
        <title>Identification of the type II cytochrome c maturation pathway in anammox bacteria by comparative genomics.</title>
        <authorList>
            <person name="Ferousi C."/>
            <person name="Speth D.R."/>
            <person name="Reimann J."/>
            <person name="Op den Camp H.J."/>
            <person name="Allen J.W."/>
            <person name="Keltjens J.T."/>
            <person name="Jetten M.S."/>
        </authorList>
    </citation>
    <scope>NUCLEOTIDE SEQUENCE [LARGE SCALE GENOMIC DNA]</scope>
    <source>
        <strain evidence="1">RU1</strain>
    </source>
</reference>
<evidence type="ECO:0000313" key="2">
    <source>
        <dbReference type="Proteomes" id="UP000034954"/>
    </source>
</evidence>
<keyword evidence="2" id="KW-1185">Reference proteome</keyword>
<proteinExistence type="predicted"/>
<accession>A0A0M2UUN2</accession>
<name>A0A0M2UUN2_9BACT</name>
<sequence length="140" mass="15650">MISELGFWPRFVLAVLATWRITHLLAREDGPGGLIARFRARLGSGLAGKLMDCFQCLSFWIAAPMAFFVCRKPLDMLFTWLALSGAACLLERVGSEPVVIQPISQEKKGGFDNGMLWSEARDTQEHVNPEDDATRHTTRI</sequence>
<organism evidence="1 2">
    <name type="scientific">Candidatus Brocadia fulgida</name>
    <dbReference type="NCBI Taxonomy" id="380242"/>
    <lineage>
        <taxon>Bacteria</taxon>
        <taxon>Pseudomonadati</taxon>
        <taxon>Planctomycetota</taxon>
        <taxon>Candidatus Brocadiia</taxon>
        <taxon>Candidatus Brocadiales</taxon>
        <taxon>Candidatus Brocadiaceae</taxon>
        <taxon>Candidatus Brocadia</taxon>
    </lineage>
</organism>